<dbReference type="Pfam" id="PF20656">
    <property type="entry name" value="MS_N"/>
    <property type="match status" value="1"/>
</dbReference>
<dbReference type="InterPro" id="IPR011076">
    <property type="entry name" value="Malate_synth_sf"/>
</dbReference>
<keyword evidence="3 9" id="KW-0329">Glyoxylate bypass</keyword>
<keyword evidence="4 9" id="KW-0816">Tricarboxylic acid cycle</keyword>
<evidence type="ECO:0000259" key="10">
    <source>
        <dbReference type="Pfam" id="PF01274"/>
    </source>
</evidence>
<dbReference type="AlphaFoldDB" id="A0A4P7IG49"/>
<feature type="active site" description="Proton donor" evidence="8">
    <location>
        <position position="445"/>
    </location>
</feature>
<dbReference type="PROSITE" id="PS00510">
    <property type="entry name" value="MALATE_SYNTHASE"/>
    <property type="match status" value="1"/>
</dbReference>
<dbReference type="OrthoDB" id="9768429at2"/>
<comment type="catalytic activity">
    <reaction evidence="6 9">
        <text>glyoxylate + acetyl-CoA + H2O = (S)-malate + CoA + H(+)</text>
        <dbReference type="Rhea" id="RHEA:18181"/>
        <dbReference type="ChEBI" id="CHEBI:15377"/>
        <dbReference type="ChEBI" id="CHEBI:15378"/>
        <dbReference type="ChEBI" id="CHEBI:15589"/>
        <dbReference type="ChEBI" id="CHEBI:36655"/>
        <dbReference type="ChEBI" id="CHEBI:57287"/>
        <dbReference type="ChEBI" id="CHEBI:57288"/>
        <dbReference type="EC" id="2.3.3.9"/>
    </reaction>
</comment>
<evidence type="ECO:0000256" key="5">
    <source>
        <dbReference type="ARBA" id="ARBA00022679"/>
    </source>
</evidence>
<dbReference type="EMBL" id="CP038436">
    <property type="protein sequence ID" value="QBX56178.1"/>
    <property type="molecule type" value="Genomic_DNA"/>
</dbReference>
<dbReference type="InterPro" id="IPR044856">
    <property type="entry name" value="Malate_synth_C_sf"/>
</dbReference>
<evidence type="ECO:0000313" key="14">
    <source>
        <dbReference type="Proteomes" id="UP000294853"/>
    </source>
</evidence>
<comment type="pathway">
    <text evidence="9">Carbohydrate metabolism; glyoxylate cycle; (S)-malate from isocitrate: step 2/2.</text>
</comment>
<dbReference type="GO" id="GO:0006099">
    <property type="term" value="P:tricarboxylic acid cycle"/>
    <property type="evidence" value="ECO:0007669"/>
    <property type="project" value="UniProtKB-KW"/>
</dbReference>
<dbReference type="GO" id="GO:0005737">
    <property type="term" value="C:cytoplasm"/>
    <property type="evidence" value="ECO:0007669"/>
    <property type="project" value="TreeGrafter"/>
</dbReference>
<sequence length="535" mass="59305">MVTPEVAGPSVPRSEEVLTSDALAFLSGLDAKFHDRRDELLAARRGRRAQIASSGALDFLPGTEVVRSSDWTVAPVPTDLRDRRVEITGPTDPKMAINALNSGAKVWLADLEDANTPHWRNVVGGQVVLRDAVRRELTFTSAEGKDYRIADPDRVPVILPRPRGWHLDEAHLLVDGRPMVGSLVDFGLYFFHNAHALLARGSAPYFYLPKMESHLEARLWNDVFTHAQAALGVPHGSIRATMLIETITAAFEMDEILFELRDHAAGLNAGRWDYLFSIIKNFRDAGPEFTLPDRNAVTMDAPMMKAYSDLLVQTCHRRSAFAIGGMAAFIPSRRDPEVNERAFAKVREDKTREARAGFDGSWVAHPDLVPLCAEVFDATLGDRANQLDVSRSDVVVTADELLAVDRTPGERTEHGLRTNVRVGITYIQAWLSGNGAAGIDNLMEDAATAEISRSQLWQWINSSAVLDTGDVITRELVERIVEEEYAALRDVVGVEVFELGHWKDARRLFVESALGEEFPDFLTIPAYDVILESGE</sequence>
<dbReference type="FunFam" id="1.20.1220.12:FF:000001">
    <property type="entry name" value="Malate synthase"/>
    <property type="match status" value="1"/>
</dbReference>
<dbReference type="Pfam" id="PF01274">
    <property type="entry name" value="MS_TIM-barrel"/>
    <property type="match status" value="1"/>
</dbReference>
<dbReference type="PIRSF" id="PIRSF001363">
    <property type="entry name" value="Malate_synth"/>
    <property type="match status" value="1"/>
</dbReference>
<evidence type="ECO:0000313" key="13">
    <source>
        <dbReference type="EMBL" id="QBX56178.1"/>
    </source>
</evidence>
<dbReference type="Gene3D" id="3.20.20.360">
    <property type="entry name" value="Malate synthase, domain 3"/>
    <property type="match status" value="1"/>
</dbReference>
<keyword evidence="5 9" id="KW-0808">Transferase</keyword>
<feature type="domain" description="Malate synthase C-terminal" evidence="12">
    <location>
        <begin position="410"/>
        <end position="529"/>
    </location>
</feature>
<dbReference type="EC" id="2.3.3.9" evidence="2 9"/>
<dbReference type="Proteomes" id="UP000294853">
    <property type="component" value="Chromosome"/>
</dbReference>
<evidence type="ECO:0000259" key="11">
    <source>
        <dbReference type="Pfam" id="PF20656"/>
    </source>
</evidence>
<dbReference type="CDD" id="cd00727">
    <property type="entry name" value="malate_synt_A"/>
    <property type="match status" value="1"/>
</dbReference>
<feature type="domain" description="Malate synthase N-terminal" evidence="11">
    <location>
        <begin position="6"/>
        <end position="64"/>
    </location>
</feature>
<accession>A0A4P7IG49</accession>
<dbReference type="RefSeq" id="WP_135268169.1">
    <property type="nucleotide sequence ID" value="NZ_CP038436.1"/>
</dbReference>
<reference evidence="13 14" key="1">
    <citation type="submission" date="2019-03" db="EMBL/GenBank/DDBJ databases">
        <title>Three New Species of Nocardioides, Nocardioides euryhalodurans sp. nov., Nocardioides seonyuensis sp. nov. and Nocardioides eburneoflavus sp. nov. Iolated from Soil.</title>
        <authorList>
            <person name="Roh S.G."/>
            <person name="Lee C."/>
            <person name="Kim M.-K."/>
            <person name="Kim S.B."/>
        </authorList>
    </citation>
    <scope>NUCLEOTIDE SEQUENCE [LARGE SCALE GENOMIC DNA]</scope>
    <source>
        <strain evidence="13 14">MMS17-SY207-3</strain>
    </source>
</reference>
<proteinExistence type="inferred from homology"/>
<evidence type="ECO:0000256" key="4">
    <source>
        <dbReference type="ARBA" id="ARBA00022532"/>
    </source>
</evidence>
<dbReference type="GO" id="GO:0006097">
    <property type="term" value="P:glyoxylate cycle"/>
    <property type="evidence" value="ECO:0007669"/>
    <property type="project" value="UniProtKB-UniPathway"/>
</dbReference>
<feature type="domain" description="Malate synthase TIM barrel" evidence="10">
    <location>
        <begin position="158"/>
        <end position="403"/>
    </location>
</feature>
<feature type="active site" description="Proton acceptor" evidence="8">
    <location>
        <position position="161"/>
    </location>
</feature>
<dbReference type="InterPro" id="IPR019830">
    <property type="entry name" value="Malate_synthase_CS"/>
</dbReference>
<evidence type="ECO:0000256" key="6">
    <source>
        <dbReference type="ARBA" id="ARBA00047918"/>
    </source>
</evidence>
<evidence type="ECO:0000256" key="9">
    <source>
        <dbReference type="RuleBase" id="RU000555"/>
    </source>
</evidence>
<evidence type="ECO:0000256" key="3">
    <source>
        <dbReference type="ARBA" id="ARBA00022435"/>
    </source>
</evidence>
<dbReference type="Gene3D" id="1.20.1220.12">
    <property type="entry name" value="Malate synthase, domain III"/>
    <property type="match status" value="1"/>
</dbReference>
<dbReference type="NCBIfam" id="TIGR01344">
    <property type="entry name" value="malate_syn_A"/>
    <property type="match status" value="1"/>
</dbReference>
<dbReference type="InterPro" id="IPR006252">
    <property type="entry name" value="Malate_synthA"/>
</dbReference>
<evidence type="ECO:0000256" key="2">
    <source>
        <dbReference type="ARBA" id="ARBA00012636"/>
    </source>
</evidence>
<dbReference type="InterPro" id="IPR046363">
    <property type="entry name" value="MS_N_TIM-barrel_dom"/>
</dbReference>
<evidence type="ECO:0000256" key="7">
    <source>
        <dbReference type="ARBA" id="ARBA00068441"/>
    </source>
</evidence>
<keyword evidence="13" id="KW-0012">Acyltransferase</keyword>
<evidence type="ECO:0000256" key="1">
    <source>
        <dbReference type="ARBA" id="ARBA00006394"/>
    </source>
</evidence>
<dbReference type="InterPro" id="IPR048355">
    <property type="entry name" value="MS_C"/>
</dbReference>
<gene>
    <name evidence="13" type="primary">aceB</name>
    <name evidence="13" type="ORF">EXE58_12340</name>
</gene>
<dbReference type="GO" id="GO:0004474">
    <property type="term" value="F:malate synthase activity"/>
    <property type="evidence" value="ECO:0007669"/>
    <property type="project" value="UniProtKB-EC"/>
</dbReference>
<name>A0A4P7IG49_9ACTN</name>
<organism evidence="13 14">
    <name type="scientific">Nocardioides seonyuensis</name>
    <dbReference type="NCBI Taxonomy" id="2518371"/>
    <lineage>
        <taxon>Bacteria</taxon>
        <taxon>Bacillati</taxon>
        <taxon>Actinomycetota</taxon>
        <taxon>Actinomycetes</taxon>
        <taxon>Propionibacteriales</taxon>
        <taxon>Nocardioidaceae</taxon>
        <taxon>Nocardioides</taxon>
    </lineage>
</organism>
<dbReference type="Pfam" id="PF20659">
    <property type="entry name" value="MS_C"/>
    <property type="match status" value="1"/>
</dbReference>
<dbReference type="SUPFAM" id="SSF51645">
    <property type="entry name" value="Malate synthase G"/>
    <property type="match status" value="1"/>
</dbReference>
<evidence type="ECO:0000259" key="12">
    <source>
        <dbReference type="Pfam" id="PF20659"/>
    </source>
</evidence>
<dbReference type="PANTHER" id="PTHR42902">
    <property type="entry name" value="MALATE SYNTHASE"/>
    <property type="match status" value="1"/>
</dbReference>
<dbReference type="UniPathway" id="UPA00703">
    <property type="reaction ID" value="UER00720"/>
</dbReference>
<protein>
    <recommendedName>
        <fullName evidence="7 9">Malate synthase</fullName>
        <ecNumber evidence="2 9">2.3.3.9</ecNumber>
    </recommendedName>
</protein>
<dbReference type="InterPro" id="IPR001465">
    <property type="entry name" value="Malate_synthase_TIM"/>
</dbReference>
<evidence type="ECO:0000256" key="8">
    <source>
        <dbReference type="PIRSR" id="PIRSR001363-1"/>
    </source>
</evidence>
<comment type="similarity">
    <text evidence="1 9">Belongs to the malate synthase family.</text>
</comment>
<dbReference type="PANTHER" id="PTHR42902:SF1">
    <property type="entry name" value="MALATE SYNTHASE 1-RELATED"/>
    <property type="match status" value="1"/>
</dbReference>
<dbReference type="FunFam" id="3.20.20.360:FF:000001">
    <property type="entry name" value="Malate synthase"/>
    <property type="match status" value="1"/>
</dbReference>
<dbReference type="InterPro" id="IPR048356">
    <property type="entry name" value="MS_N"/>
</dbReference>
<dbReference type="KEGG" id="nsn:EXE58_12340"/>
<keyword evidence="14" id="KW-1185">Reference proteome</keyword>